<protein>
    <recommendedName>
        <fullName evidence="5">Cyclin B</fullName>
    </recommendedName>
</protein>
<reference evidence="3" key="1">
    <citation type="journal article" date="2023" name="Science">
        <title>Genome structures resolve the early diversification of teleost fishes.</title>
        <authorList>
            <person name="Parey E."/>
            <person name="Louis A."/>
            <person name="Montfort J."/>
            <person name="Bouchez O."/>
            <person name="Roques C."/>
            <person name="Iampietro C."/>
            <person name="Lluch J."/>
            <person name="Castinel A."/>
            <person name="Donnadieu C."/>
            <person name="Desvignes T."/>
            <person name="Floi Bucao C."/>
            <person name="Jouanno E."/>
            <person name="Wen M."/>
            <person name="Mejri S."/>
            <person name="Dirks R."/>
            <person name="Jansen H."/>
            <person name="Henkel C."/>
            <person name="Chen W.J."/>
            <person name="Zahm M."/>
            <person name="Cabau C."/>
            <person name="Klopp C."/>
            <person name="Thompson A.W."/>
            <person name="Robinson-Rechavi M."/>
            <person name="Braasch I."/>
            <person name="Lecointre G."/>
            <person name="Bobe J."/>
            <person name="Postlethwait J.H."/>
            <person name="Berthelot C."/>
            <person name="Roest Crollius H."/>
            <person name="Guiguen Y."/>
        </authorList>
    </citation>
    <scope>NUCLEOTIDE SEQUENCE</scope>
    <source>
        <strain evidence="3">NC1722</strain>
    </source>
</reference>
<keyword evidence="4" id="KW-1185">Reference proteome</keyword>
<organism evidence="3 4">
    <name type="scientific">Aldrovandia affinis</name>
    <dbReference type="NCBI Taxonomy" id="143900"/>
    <lineage>
        <taxon>Eukaryota</taxon>
        <taxon>Metazoa</taxon>
        <taxon>Chordata</taxon>
        <taxon>Craniata</taxon>
        <taxon>Vertebrata</taxon>
        <taxon>Euteleostomi</taxon>
        <taxon>Actinopterygii</taxon>
        <taxon>Neopterygii</taxon>
        <taxon>Teleostei</taxon>
        <taxon>Notacanthiformes</taxon>
        <taxon>Halosauridae</taxon>
        <taxon>Aldrovandia</taxon>
    </lineage>
</organism>
<evidence type="ECO:0000259" key="1">
    <source>
        <dbReference type="SMART" id="SM00385"/>
    </source>
</evidence>
<evidence type="ECO:0000313" key="3">
    <source>
        <dbReference type="EMBL" id="KAJ8407760.1"/>
    </source>
</evidence>
<proteinExistence type="predicted"/>
<dbReference type="SMART" id="SM00385">
    <property type="entry name" value="CYCLIN"/>
    <property type="match status" value="1"/>
</dbReference>
<dbReference type="EMBL" id="JAINUG010000037">
    <property type="protein sequence ID" value="KAJ8407760.1"/>
    <property type="molecule type" value="Genomic_DNA"/>
</dbReference>
<dbReference type="SMART" id="SM01332">
    <property type="entry name" value="Cyclin_C"/>
    <property type="match status" value="1"/>
</dbReference>
<name>A0AAD7WSV3_9TELE</name>
<accession>A0AAD7WSV3</accession>
<dbReference type="AlphaFoldDB" id="A0AAD7WSV3"/>
<dbReference type="InterPro" id="IPR013763">
    <property type="entry name" value="Cyclin-like_dom"/>
</dbReference>
<dbReference type="InterPro" id="IPR004367">
    <property type="entry name" value="Cyclin_C-dom"/>
</dbReference>
<gene>
    <name evidence="3" type="ORF">AAFF_G00268040</name>
</gene>
<evidence type="ECO:0000313" key="4">
    <source>
        <dbReference type="Proteomes" id="UP001221898"/>
    </source>
</evidence>
<comment type="caution">
    <text evidence="3">The sequence shown here is derived from an EMBL/GenBank/DDBJ whole genome shotgun (WGS) entry which is preliminary data.</text>
</comment>
<dbReference type="Gene3D" id="1.10.472.10">
    <property type="entry name" value="Cyclin-like"/>
    <property type="match status" value="1"/>
</dbReference>
<dbReference type="InterPro" id="IPR036915">
    <property type="entry name" value="Cyclin-like_sf"/>
</dbReference>
<feature type="domain" description="Cyclin C-terminal" evidence="2">
    <location>
        <begin position="16"/>
        <end position="134"/>
    </location>
</feature>
<dbReference type="Pfam" id="PF02984">
    <property type="entry name" value="Cyclin_C"/>
    <property type="match status" value="1"/>
</dbReference>
<feature type="domain" description="Cyclin-like" evidence="1">
    <location>
        <begin position="20"/>
        <end position="101"/>
    </location>
</feature>
<evidence type="ECO:0000259" key="2">
    <source>
        <dbReference type="SMART" id="SM01332"/>
    </source>
</evidence>
<dbReference type="SUPFAM" id="SSF47954">
    <property type="entry name" value="Cyclin-like"/>
    <property type="match status" value="1"/>
</dbReference>
<dbReference type="Proteomes" id="UP001221898">
    <property type="component" value="Unassembled WGS sequence"/>
</dbReference>
<sequence>MEMSILRGLDYNLGRPTPIHFLRRASKVGNVDAKVHALAKYLMELTILCYDLVQCPPSLIAAAAFALSVKVLQCGDWTPILQHYTNYTEDSLVPVMVHIAKMLVTINSGSLKRMTIVLKYRSAKLLQASSLPELSSPYIQNLARS</sequence>
<evidence type="ECO:0008006" key="5">
    <source>
        <dbReference type="Google" id="ProtNLM"/>
    </source>
</evidence>